<evidence type="ECO:0000313" key="3">
    <source>
        <dbReference type="Proteomes" id="UP000732378"/>
    </source>
</evidence>
<keyword evidence="3" id="KW-1185">Reference proteome</keyword>
<proteinExistence type="predicted"/>
<evidence type="ECO:0000259" key="1">
    <source>
        <dbReference type="Pfam" id="PF13338"/>
    </source>
</evidence>
<keyword evidence="2" id="KW-0540">Nuclease</keyword>
<keyword evidence="2" id="KW-0378">Hydrolase</keyword>
<dbReference type="InterPro" id="IPR025159">
    <property type="entry name" value="AbiEi_N"/>
</dbReference>
<dbReference type="SUPFAM" id="SSF52980">
    <property type="entry name" value="Restriction endonuclease-like"/>
    <property type="match status" value="1"/>
</dbReference>
<gene>
    <name evidence="2" type="ORF">JOE61_004190</name>
</gene>
<dbReference type="EMBL" id="JAFBBZ010000001">
    <property type="protein sequence ID" value="MBM7510376.1"/>
    <property type="molecule type" value="Genomic_DNA"/>
</dbReference>
<sequence length="311" mass="35300">MLAHLTDDLGVVLRRDLVAAGLDDNAIARRCRTGELTRLRQGVYVATAAYTAADASGRHLMLCRGVMRLYPADVALSHTSAALAYGAPAWQVPLDVAHVTGLEPQGTRTQARVRHHEGVCRVGDVSRREGHWITAPARTALDAASLLDRDAAVCVIDWFVESGHTTLAECRQQLLSRREWTDHLDLTMKLDHAREGSQSVAESRCHLLFSDHGLPRPLQQVEVRDERGWLVGIVDFAWPEHRVVLEFDGIEKYHRYRRPGESIEEMVLREKWREDRIREVTGWTIIRISWADLEHPARLVERLRRQLARSA</sequence>
<dbReference type="InterPro" id="IPR011335">
    <property type="entry name" value="Restrct_endonuc-II-like"/>
</dbReference>
<comment type="caution">
    <text evidence="2">The sequence shown here is derived from an EMBL/GenBank/DDBJ whole genome shotgun (WGS) entry which is preliminary data.</text>
</comment>
<dbReference type="Proteomes" id="UP000732378">
    <property type="component" value="Unassembled WGS sequence"/>
</dbReference>
<accession>A0ABS2MGR4</accession>
<reference evidence="2 3" key="1">
    <citation type="submission" date="2021-01" db="EMBL/GenBank/DDBJ databases">
        <title>Sequencing the genomes of 1000 actinobacteria strains.</title>
        <authorList>
            <person name="Klenk H.-P."/>
        </authorList>
    </citation>
    <scope>NUCLEOTIDE SEQUENCE [LARGE SCALE GENOMIC DNA]</scope>
    <source>
        <strain evidence="2 3">DSM 18239</strain>
    </source>
</reference>
<dbReference type="RefSeq" id="WP_193670644.1">
    <property type="nucleotide sequence ID" value="NZ_JACDTV010000016.1"/>
</dbReference>
<name>A0ABS2MGR4_9ACTN</name>
<protein>
    <submittedName>
        <fullName evidence="2">Very-short-patch-repair endonuclease</fullName>
    </submittedName>
</protein>
<evidence type="ECO:0000313" key="2">
    <source>
        <dbReference type="EMBL" id="MBM7510376.1"/>
    </source>
</evidence>
<keyword evidence="2" id="KW-0255">Endonuclease</keyword>
<organism evidence="2 3">
    <name type="scientific">Nocardioides salarius</name>
    <dbReference type="NCBI Taxonomy" id="374513"/>
    <lineage>
        <taxon>Bacteria</taxon>
        <taxon>Bacillati</taxon>
        <taxon>Actinomycetota</taxon>
        <taxon>Actinomycetes</taxon>
        <taxon>Propionibacteriales</taxon>
        <taxon>Nocardioidaceae</taxon>
        <taxon>Nocardioides</taxon>
    </lineage>
</organism>
<feature type="domain" description="AbiEi antitoxin N-terminal" evidence="1">
    <location>
        <begin position="7"/>
        <end position="45"/>
    </location>
</feature>
<dbReference type="Pfam" id="PF13338">
    <property type="entry name" value="AbiEi_4"/>
    <property type="match status" value="1"/>
</dbReference>
<dbReference type="GO" id="GO:0004519">
    <property type="term" value="F:endonuclease activity"/>
    <property type="evidence" value="ECO:0007669"/>
    <property type="project" value="UniProtKB-KW"/>
</dbReference>